<comment type="function">
    <text evidence="19">Lipase which is essential for lysis of subvacuolar cytoplasm to vacuole targeted bodies and intravacuolar autophagic bodies. Involved in the lysis of intravacuolar multivesicular body (MVB) vesicles. The intravacuolar membrane disintegration by ATG15 is critical to life span extension.</text>
</comment>
<evidence type="ECO:0000256" key="14">
    <source>
        <dbReference type="ARBA" id="ARBA00022989"/>
    </source>
</evidence>
<dbReference type="GO" id="GO:0032585">
    <property type="term" value="C:multivesicular body membrane"/>
    <property type="evidence" value="ECO:0007669"/>
    <property type="project" value="UniProtKB-SubCell"/>
</dbReference>
<keyword evidence="14 22" id="KW-1133">Transmembrane helix</keyword>
<name>A0A1V6U163_9EURO</name>
<dbReference type="EMBL" id="MLKD01000001">
    <property type="protein sequence ID" value="OQE31839.1"/>
    <property type="molecule type" value="Genomic_DNA"/>
</dbReference>
<evidence type="ECO:0000256" key="19">
    <source>
        <dbReference type="ARBA" id="ARBA00024663"/>
    </source>
</evidence>
<comment type="catalytic activity">
    <reaction evidence="1">
        <text>a triacylglycerol + H2O = a diacylglycerol + a fatty acid + H(+)</text>
        <dbReference type="Rhea" id="RHEA:12044"/>
        <dbReference type="ChEBI" id="CHEBI:15377"/>
        <dbReference type="ChEBI" id="CHEBI:15378"/>
        <dbReference type="ChEBI" id="CHEBI:17855"/>
        <dbReference type="ChEBI" id="CHEBI:18035"/>
        <dbReference type="ChEBI" id="CHEBI:28868"/>
        <dbReference type="EC" id="3.1.1.3"/>
    </reaction>
</comment>
<dbReference type="Pfam" id="PF01764">
    <property type="entry name" value="Lipase_3"/>
    <property type="match status" value="1"/>
</dbReference>
<evidence type="ECO:0000256" key="16">
    <source>
        <dbReference type="ARBA" id="ARBA00023098"/>
    </source>
</evidence>
<accession>A0A1V6U163</accession>
<protein>
    <recommendedName>
        <fullName evidence="7">Putative lipase ATG15</fullName>
        <ecNumber evidence="6">3.1.1.3</ecNumber>
    </recommendedName>
    <alternativeName>
        <fullName evidence="20">Autophagy-related protein 15</fullName>
    </alternativeName>
    <alternativeName>
        <fullName evidence="8">Putative lipase atg15</fullName>
    </alternativeName>
</protein>
<dbReference type="FunFam" id="3.40.50.1820:FF:000129">
    <property type="entry name" value="Autophagy related lipase Atg15, putative"/>
    <property type="match status" value="1"/>
</dbReference>
<dbReference type="GO" id="GO:0072330">
    <property type="term" value="P:monocarboxylic acid biosynthetic process"/>
    <property type="evidence" value="ECO:0007669"/>
    <property type="project" value="UniProtKB-ARBA"/>
</dbReference>
<keyword evidence="9 22" id="KW-0812">Transmembrane</keyword>
<comment type="subcellular location">
    <subcellularLocation>
        <location evidence="3">Endosome</location>
        <location evidence="3">Multivesicular body membrane</location>
        <topology evidence="3">Single-pass type II membrane protein</topology>
    </subcellularLocation>
    <subcellularLocation>
        <location evidence="2">Prevacuolar compartment membrane</location>
        <topology evidence="2">Single-pass type II membrane protein</topology>
    </subcellularLocation>
</comment>
<evidence type="ECO:0000256" key="17">
    <source>
        <dbReference type="ARBA" id="ARBA00023136"/>
    </source>
</evidence>
<dbReference type="InterPro" id="IPR050805">
    <property type="entry name" value="ATG15_Lipase"/>
</dbReference>
<dbReference type="AlphaFoldDB" id="A0A1V6U163"/>
<dbReference type="GO" id="GO:0006660">
    <property type="term" value="P:phosphatidylserine catabolic process"/>
    <property type="evidence" value="ECO:0007669"/>
    <property type="project" value="TreeGrafter"/>
</dbReference>
<dbReference type="CDD" id="cd00519">
    <property type="entry name" value="Lipase_3"/>
    <property type="match status" value="1"/>
</dbReference>
<evidence type="ECO:0000256" key="18">
    <source>
        <dbReference type="ARBA" id="ARBA00023180"/>
    </source>
</evidence>
<comment type="similarity">
    <text evidence="4">Belongs to the AB hydrolase superfamily. Lipase family.</text>
</comment>
<evidence type="ECO:0000256" key="3">
    <source>
        <dbReference type="ARBA" id="ARBA00004343"/>
    </source>
</evidence>
<dbReference type="SUPFAM" id="SSF53474">
    <property type="entry name" value="alpha/beta-Hydrolases"/>
    <property type="match status" value="1"/>
</dbReference>
<keyword evidence="25" id="KW-1185">Reference proteome</keyword>
<evidence type="ECO:0000256" key="1">
    <source>
        <dbReference type="ARBA" id="ARBA00001024"/>
    </source>
</evidence>
<keyword evidence="12" id="KW-0442">Lipid degradation</keyword>
<evidence type="ECO:0000259" key="23">
    <source>
        <dbReference type="Pfam" id="PF01764"/>
    </source>
</evidence>
<dbReference type="PANTHER" id="PTHR47175">
    <property type="entry name" value="LIPASE ATG15-RELATED"/>
    <property type="match status" value="1"/>
</dbReference>
<evidence type="ECO:0000256" key="4">
    <source>
        <dbReference type="ARBA" id="ARBA00010701"/>
    </source>
</evidence>
<feature type="region of interest" description="Disordered" evidence="21">
    <location>
        <begin position="536"/>
        <end position="558"/>
    </location>
</feature>
<dbReference type="OrthoDB" id="58570at2759"/>
<dbReference type="GO" id="GO:0004806">
    <property type="term" value="F:triacylglycerol lipase activity"/>
    <property type="evidence" value="ECO:0007669"/>
    <property type="project" value="UniProtKB-EC"/>
</dbReference>
<evidence type="ECO:0000256" key="9">
    <source>
        <dbReference type="ARBA" id="ARBA00022692"/>
    </source>
</evidence>
<dbReference type="GO" id="GO:0005775">
    <property type="term" value="C:vacuolar lumen"/>
    <property type="evidence" value="ECO:0007669"/>
    <property type="project" value="TreeGrafter"/>
</dbReference>
<dbReference type="Proteomes" id="UP000191285">
    <property type="component" value="Unassembled WGS sequence"/>
</dbReference>
<feature type="compositionally biased region" description="Low complexity" evidence="21">
    <location>
        <begin position="577"/>
        <end position="594"/>
    </location>
</feature>
<evidence type="ECO:0000256" key="12">
    <source>
        <dbReference type="ARBA" id="ARBA00022963"/>
    </source>
</evidence>
<evidence type="ECO:0000256" key="10">
    <source>
        <dbReference type="ARBA" id="ARBA00022753"/>
    </source>
</evidence>
<evidence type="ECO:0000256" key="13">
    <source>
        <dbReference type="ARBA" id="ARBA00022968"/>
    </source>
</evidence>
<feature type="compositionally biased region" description="Polar residues" evidence="21">
    <location>
        <begin position="595"/>
        <end position="605"/>
    </location>
</feature>
<feature type="domain" description="Fungal lipase-type" evidence="23">
    <location>
        <begin position="296"/>
        <end position="322"/>
    </location>
</feature>
<reference evidence="25" key="1">
    <citation type="journal article" date="2017" name="Nat. Microbiol.">
        <title>Global analysis of biosynthetic gene clusters reveals vast potential of secondary metabolite production in Penicillium species.</title>
        <authorList>
            <person name="Nielsen J.C."/>
            <person name="Grijseels S."/>
            <person name="Prigent S."/>
            <person name="Ji B."/>
            <person name="Dainat J."/>
            <person name="Nielsen K.F."/>
            <person name="Frisvad J.C."/>
            <person name="Workman M."/>
            <person name="Nielsen J."/>
        </authorList>
    </citation>
    <scope>NUCLEOTIDE SEQUENCE [LARGE SCALE GENOMIC DNA]</scope>
    <source>
        <strain evidence="25">IBT 24891</strain>
    </source>
</reference>
<feature type="region of interest" description="Disordered" evidence="21">
    <location>
        <begin position="577"/>
        <end position="605"/>
    </location>
</feature>
<gene>
    <name evidence="24" type="ORF">PENSTE_c001G09591</name>
</gene>
<dbReference type="InterPro" id="IPR029058">
    <property type="entry name" value="AB_hydrolase_fold"/>
</dbReference>
<evidence type="ECO:0000256" key="20">
    <source>
        <dbReference type="ARBA" id="ARBA00029828"/>
    </source>
</evidence>
<evidence type="ECO:0000313" key="25">
    <source>
        <dbReference type="Proteomes" id="UP000191285"/>
    </source>
</evidence>
<keyword evidence="16" id="KW-0443">Lipid metabolism</keyword>
<evidence type="ECO:0000313" key="24">
    <source>
        <dbReference type="EMBL" id="OQE31839.1"/>
    </source>
</evidence>
<evidence type="ECO:0000256" key="2">
    <source>
        <dbReference type="ARBA" id="ARBA00004270"/>
    </source>
</evidence>
<dbReference type="GO" id="GO:0034496">
    <property type="term" value="P:multivesicular body membrane disassembly"/>
    <property type="evidence" value="ECO:0007669"/>
    <property type="project" value="TreeGrafter"/>
</dbReference>
<dbReference type="STRING" id="303698.A0A1V6U163"/>
<organism evidence="24 25">
    <name type="scientific">Penicillium steckii</name>
    <dbReference type="NCBI Taxonomy" id="303698"/>
    <lineage>
        <taxon>Eukaryota</taxon>
        <taxon>Fungi</taxon>
        <taxon>Dikarya</taxon>
        <taxon>Ascomycota</taxon>
        <taxon>Pezizomycotina</taxon>
        <taxon>Eurotiomycetes</taxon>
        <taxon>Eurotiomycetidae</taxon>
        <taxon>Eurotiales</taxon>
        <taxon>Aspergillaceae</taxon>
        <taxon>Penicillium</taxon>
    </lineage>
</organism>
<proteinExistence type="inferred from homology"/>
<evidence type="ECO:0000256" key="5">
    <source>
        <dbReference type="ARBA" id="ARBA00011137"/>
    </source>
</evidence>
<evidence type="ECO:0000256" key="21">
    <source>
        <dbReference type="SAM" id="MobiDB-lite"/>
    </source>
</evidence>
<dbReference type="Gene3D" id="3.40.50.1820">
    <property type="entry name" value="alpha/beta hydrolase"/>
    <property type="match status" value="1"/>
</dbReference>
<dbReference type="GO" id="GO:0034727">
    <property type="term" value="P:piecemeal microautophagy of the nucleus"/>
    <property type="evidence" value="ECO:0007669"/>
    <property type="project" value="TreeGrafter"/>
</dbReference>
<dbReference type="GO" id="GO:0004620">
    <property type="term" value="F:phospholipase activity"/>
    <property type="evidence" value="ECO:0007669"/>
    <property type="project" value="TreeGrafter"/>
</dbReference>
<sequence>MAHRGPCGPLFSTSLNIVFFPLLLISSYINLYALALDWNPTPPQIASTAPHPPPPAKHEFTLRHIFHKSVDPKANDFDRIDVGPETRLQRLADDGTRLDHEAERSPFVALSNPLTIQRLADRRRIVLEEYRRTARLGPAAAVSSEQWTMDTLSGPNITDKTTVLNLARMSANDYIEVPGSTGWHKISGAFNYSSSFGWRGDGLRGHIYADKANHTVIISLKGTSPALFDGAGTTTNDKDNDNLFFSCCCGQGGSFLWRQVCDCQKKTYTANLTCIIDAMSDENRYYASSIDLYFNVTKMYPNSNVWLTGHSLGGAMTSLLGLTFGLPVVTFEAVPEALPAARLGLPSPPGYDSRLPQSRPYTGAFHFGHTADPVYMGTCNGINSFCTWGGYALESACHTGQLCTYDTVADKGWSVSISRHSINPVIYDVLEAYEKLPNCAPEEECVDCALWKFFKSNGSEGGTTTTTSTTTSTTATRTSICKTPGWWGCLDESTTTTSSPSVTTTAILTTSHCETPGILWGCWDESTTTTSVTSTLPPLITSDPTHPPTVPGSATTSSHCKTPGLLWGCWDEPTSTTSTTSSSTLSPPITSAPTQTPKTPSAIPSTSHCRIPGILWGCWD</sequence>
<evidence type="ECO:0000256" key="7">
    <source>
        <dbReference type="ARBA" id="ARBA00018542"/>
    </source>
</evidence>
<keyword evidence="11" id="KW-0378">Hydrolase</keyword>
<evidence type="ECO:0000256" key="8">
    <source>
        <dbReference type="ARBA" id="ARBA00019241"/>
    </source>
</evidence>
<dbReference type="GO" id="GO:0046461">
    <property type="term" value="P:neutral lipid catabolic process"/>
    <property type="evidence" value="ECO:0007669"/>
    <property type="project" value="TreeGrafter"/>
</dbReference>
<dbReference type="EC" id="3.1.1.3" evidence="6"/>
<keyword evidence="18" id="KW-0325">Glycoprotein</keyword>
<comment type="caution">
    <text evidence="24">The sequence shown here is derived from an EMBL/GenBank/DDBJ whole genome shotgun (WGS) entry which is preliminary data.</text>
</comment>
<dbReference type="PANTHER" id="PTHR47175:SF2">
    <property type="entry name" value="LIPASE ATG15-RELATED"/>
    <property type="match status" value="1"/>
</dbReference>
<keyword evidence="10" id="KW-0967">Endosome</keyword>
<evidence type="ECO:0000256" key="11">
    <source>
        <dbReference type="ARBA" id="ARBA00022801"/>
    </source>
</evidence>
<keyword evidence="13" id="KW-0735">Signal-anchor</keyword>
<keyword evidence="17 22" id="KW-0472">Membrane</keyword>
<dbReference type="GO" id="GO:0017000">
    <property type="term" value="P:antibiotic biosynthetic process"/>
    <property type="evidence" value="ECO:0007669"/>
    <property type="project" value="UniProtKB-ARBA"/>
</dbReference>
<evidence type="ECO:0000256" key="22">
    <source>
        <dbReference type="SAM" id="Phobius"/>
    </source>
</evidence>
<comment type="subunit">
    <text evidence="5">Binds to both phosphatidylinositol (PI) and phosphatidylinositol 3,5-bisphosphate (PIP2).</text>
</comment>
<dbReference type="InterPro" id="IPR002921">
    <property type="entry name" value="Fungal_lipase-type"/>
</dbReference>
<evidence type="ECO:0000256" key="15">
    <source>
        <dbReference type="ARBA" id="ARBA00023006"/>
    </source>
</evidence>
<evidence type="ECO:0000256" key="6">
    <source>
        <dbReference type="ARBA" id="ARBA00013279"/>
    </source>
</evidence>
<keyword evidence="15" id="KW-0072">Autophagy</keyword>
<feature type="transmembrane region" description="Helical" evidence="22">
    <location>
        <begin position="12"/>
        <end position="35"/>
    </location>
</feature>